<dbReference type="EMBL" id="CBTN010000010">
    <property type="protein sequence ID" value="CDH51570.1"/>
    <property type="molecule type" value="Genomic_DNA"/>
</dbReference>
<evidence type="ECO:0000313" key="1">
    <source>
        <dbReference type="EMBL" id="CDH51570.1"/>
    </source>
</evidence>
<proteinExistence type="predicted"/>
<organism evidence="1 2">
    <name type="scientific">Lichtheimia corymbifera JMRC:FSU:9682</name>
    <dbReference type="NCBI Taxonomy" id="1263082"/>
    <lineage>
        <taxon>Eukaryota</taxon>
        <taxon>Fungi</taxon>
        <taxon>Fungi incertae sedis</taxon>
        <taxon>Mucoromycota</taxon>
        <taxon>Mucoromycotina</taxon>
        <taxon>Mucoromycetes</taxon>
        <taxon>Mucorales</taxon>
        <taxon>Lichtheimiaceae</taxon>
        <taxon>Lichtheimia</taxon>
    </lineage>
</organism>
<protein>
    <submittedName>
        <fullName evidence="1">Uncharacterized protein</fullName>
    </submittedName>
</protein>
<dbReference type="Proteomes" id="UP000027586">
    <property type="component" value="Unassembled WGS sequence"/>
</dbReference>
<comment type="caution">
    <text evidence="1">The sequence shown here is derived from an EMBL/GenBank/DDBJ whole genome shotgun (WGS) entry which is preliminary data.</text>
</comment>
<dbReference type="VEuPathDB" id="FungiDB:LCOR_03157.1"/>
<reference evidence="1" key="1">
    <citation type="submission" date="2013-08" db="EMBL/GenBank/DDBJ databases">
        <title>Gene expansion shapes genome architecture in the human pathogen Lichtheimia corymbifera: an evolutionary genomics analysis in the ancient terrestrial Mucorales (Mucoromycotina).</title>
        <authorList>
            <person name="Schwartze V.U."/>
            <person name="Winter S."/>
            <person name="Shelest E."/>
            <person name="Marcet-Houben M."/>
            <person name="Horn F."/>
            <person name="Wehner S."/>
            <person name="Hoffmann K."/>
            <person name="Riege K."/>
            <person name="Sammeth M."/>
            <person name="Nowrousian M."/>
            <person name="Valiante V."/>
            <person name="Linde J."/>
            <person name="Jacobsen I.D."/>
            <person name="Marz M."/>
            <person name="Brakhage A.A."/>
            <person name="Gabaldon T."/>
            <person name="Bocker S."/>
            <person name="Voigt K."/>
        </authorList>
    </citation>
    <scope>NUCLEOTIDE SEQUENCE [LARGE SCALE GENOMIC DNA]</scope>
    <source>
        <strain evidence="1">FSU 9682</strain>
    </source>
</reference>
<sequence>MHHKNALFPFDNNEQNPIHQVTGSDCGHPIEQNMVDVHKLYWNCSCPLYQYWSVLKYQGYCDGDINNQHDNDGDSGNYPLALRGYNQDVVVHLFPRLDFFGC</sequence>
<name>A0A068RPE4_9FUNG</name>
<gene>
    <name evidence="1" type="ORF">LCOR_03157.1</name>
</gene>
<keyword evidence="2" id="KW-1185">Reference proteome</keyword>
<accession>A0A068RPE4</accession>
<evidence type="ECO:0000313" key="2">
    <source>
        <dbReference type="Proteomes" id="UP000027586"/>
    </source>
</evidence>
<dbReference type="AlphaFoldDB" id="A0A068RPE4"/>